<dbReference type="RefSeq" id="WP_097378254.1">
    <property type="nucleotide sequence ID" value="NZ_NXNI01000001.1"/>
</dbReference>
<dbReference type="EMBL" id="NXNI01000001">
    <property type="protein sequence ID" value="PCR89306.1"/>
    <property type="molecule type" value="Genomic_DNA"/>
</dbReference>
<accession>A0A2A5QR25</accession>
<dbReference type="OrthoDB" id="346172at2157"/>
<evidence type="ECO:0000313" key="2">
    <source>
        <dbReference type="Proteomes" id="UP000219689"/>
    </source>
</evidence>
<keyword evidence="2" id="KW-1185">Reference proteome</keyword>
<protein>
    <submittedName>
        <fullName evidence="1">Uncharacterized protein</fullName>
    </submittedName>
</protein>
<name>A0A2A5QR25_9EURY</name>
<sequence>MIEILVEPNETAHRLREYIRDHPGVRKDGYAVDGDPIQGACYVLAEAYFHAQGGTDSGLEVYRLDWGDVYDNAAGAHWFLRDDETVIDLSLPTPADGKDVPWDVARHRAFITGYTPSNRSENVLEALDLDS</sequence>
<dbReference type="Proteomes" id="UP000219689">
    <property type="component" value="Unassembled WGS sequence"/>
</dbReference>
<organism evidence="1 2">
    <name type="scientific">Natrinema ejinorense</name>
    <dbReference type="NCBI Taxonomy" id="373386"/>
    <lineage>
        <taxon>Archaea</taxon>
        <taxon>Methanobacteriati</taxon>
        <taxon>Methanobacteriota</taxon>
        <taxon>Stenosarchaea group</taxon>
        <taxon>Halobacteria</taxon>
        <taxon>Halobacteriales</taxon>
        <taxon>Natrialbaceae</taxon>
        <taxon>Natrinema</taxon>
    </lineage>
</organism>
<reference evidence="1 2" key="1">
    <citation type="submission" date="2017-09" db="EMBL/GenBank/DDBJ databases">
        <title>Genome sequences of Natrinema ejinorence JCM 13890T.</title>
        <authorList>
            <person name="Roh S.W."/>
            <person name="Kim Y.B."/>
            <person name="Kim J.Y."/>
        </authorList>
    </citation>
    <scope>NUCLEOTIDE SEQUENCE [LARGE SCALE GENOMIC DNA]</scope>
    <source>
        <strain evidence="1 2">JCM 13890</strain>
    </source>
</reference>
<comment type="caution">
    <text evidence="1">The sequence shown here is derived from an EMBL/GenBank/DDBJ whole genome shotgun (WGS) entry which is preliminary data.</text>
</comment>
<proteinExistence type="predicted"/>
<evidence type="ECO:0000313" key="1">
    <source>
        <dbReference type="EMBL" id="PCR89306.1"/>
    </source>
</evidence>
<dbReference type="AlphaFoldDB" id="A0A2A5QR25"/>
<gene>
    <name evidence="1" type="ORF">CP557_01395</name>
</gene>